<evidence type="ECO:0000313" key="2">
    <source>
        <dbReference type="EMBL" id="KAJ8034858.1"/>
    </source>
</evidence>
<evidence type="ECO:0000313" key="3">
    <source>
        <dbReference type="Proteomes" id="UP001152320"/>
    </source>
</evidence>
<gene>
    <name evidence="2" type="ORF">HOLleu_21872</name>
</gene>
<accession>A0A9Q1H6S6</accession>
<feature type="chain" id="PRO_5040480691" description="Poly(3-hydroxybutyrate) depolymerase" evidence="1">
    <location>
        <begin position="18"/>
        <end position="329"/>
    </location>
</feature>
<dbReference type="OrthoDB" id="6020543at2759"/>
<keyword evidence="3" id="KW-1185">Reference proteome</keyword>
<sequence length="329" mass="35775">MLPFFVLLFAMEGTSNALPPPLGGYGADAEQVSVSGFSSGGYMAVQVHVAYSKTIMGVGVVGGGPYYCAQANVVTAMTACMQSPSLINVELLQQITRDAQLDNTIDPVSNMENDMVYLYSGTKDITVVKGVVKALVTYYSDFVDQSNVKKVFNKPSGHAFITDNYGNGCATSMGPWINNCSYNQAYEILNHIYGGNLLKPDSSAAGIFYEFDQTEFVDITKGVMNSAGYVYVPSNCNSSNSNCKVHVSLHGCRQGKSFMEDKYALHTGYNEVADLNDIIVIYPQANAAPVWNPNGCWDWWGYTGINYASNLADQMKAIKGMIDRVLSHT</sequence>
<dbReference type="SUPFAM" id="SSF53474">
    <property type="entry name" value="alpha/beta-Hydrolases"/>
    <property type="match status" value="1"/>
</dbReference>
<dbReference type="Gene3D" id="3.40.50.1820">
    <property type="entry name" value="alpha/beta hydrolase"/>
    <property type="match status" value="2"/>
</dbReference>
<dbReference type="PANTHER" id="PTHR42972:SF8">
    <property type="entry name" value="POLYHYDROXYBUTYRATE DEPOLYMERASE"/>
    <property type="match status" value="1"/>
</dbReference>
<dbReference type="EMBL" id="JAIZAY010000010">
    <property type="protein sequence ID" value="KAJ8034858.1"/>
    <property type="molecule type" value="Genomic_DNA"/>
</dbReference>
<dbReference type="PANTHER" id="PTHR42972">
    <property type="entry name" value="TOL-PAL SYSTEM PROTEIN TOLB"/>
    <property type="match status" value="1"/>
</dbReference>
<dbReference type="AlphaFoldDB" id="A0A9Q1H6S6"/>
<keyword evidence="1" id="KW-0732">Signal</keyword>
<feature type="signal peptide" evidence="1">
    <location>
        <begin position="1"/>
        <end position="17"/>
    </location>
</feature>
<organism evidence="2 3">
    <name type="scientific">Holothuria leucospilota</name>
    <name type="common">Black long sea cucumber</name>
    <name type="synonym">Mertensiothuria leucospilota</name>
    <dbReference type="NCBI Taxonomy" id="206669"/>
    <lineage>
        <taxon>Eukaryota</taxon>
        <taxon>Metazoa</taxon>
        <taxon>Echinodermata</taxon>
        <taxon>Eleutherozoa</taxon>
        <taxon>Echinozoa</taxon>
        <taxon>Holothuroidea</taxon>
        <taxon>Aspidochirotacea</taxon>
        <taxon>Aspidochirotida</taxon>
        <taxon>Holothuriidae</taxon>
        <taxon>Holothuria</taxon>
    </lineage>
</organism>
<proteinExistence type="predicted"/>
<evidence type="ECO:0000256" key="1">
    <source>
        <dbReference type="SAM" id="SignalP"/>
    </source>
</evidence>
<dbReference type="InterPro" id="IPR029058">
    <property type="entry name" value="AB_hydrolase_fold"/>
</dbReference>
<dbReference type="Proteomes" id="UP001152320">
    <property type="component" value="Chromosome 10"/>
</dbReference>
<comment type="caution">
    <text evidence="2">The sequence shown here is derived from an EMBL/GenBank/DDBJ whole genome shotgun (WGS) entry which is preliminary data.</text>
</comment>
<protein>
    <recommendedName>
        <fullName evidence="4">Poly(3-hydroxybutyrate) depolymerase</fullName>
    </recommendedName>
</protein>
<evidence type="ECO:0008006" key="4">
    <source>
        <dbReference type="Google" id="ProtNLM"/>
    </source>
</evidence>
<name>A0A9Q1H6S6_HOLLE</name>
<reference evidence="2" key="1">
    <citation type="submission" date="2021-10" db="EMBL/GenBank/DDBJ databases">
        <title>Tropical sea cucumber genome reveals ecological adaptation and Cuvierian tubules defense mechanism.</title>
        <authorList>
            <person name="Chen T."/>
        </authorList>
    </citation>
    <scope>NUCLEOTIDE SEQUENCE</scope>
    <source>
        <strain evidence="2">Nanhai2018</strain>
        <tissue evidence="2">Muscle</tissue>
    </source>
</reference>